<name>A0A1X7G930_9HYPH</name>
<dbReference type="RefSeq" id="WP_085424125.1">
    <property type="nucleotide sequence ID" value="NZ_FXAF01000011.1"/>
</dbReference>
<protein>
    <submittedName>
        <fullName evidence="1">Uncharacterized protein</fullName>
    </submittedName>
</protein>
<keyword evidence="2" id="KW-1185">Reference proteome</keyword>
<dbReference type="STRING" id="464029.SAMN02982989_3424"/>
<accession>A0A1X7G930</accession>
<sequence>MSIKSLRILCDAVLPDRTIRVWDGSGGTFVDDEGNIYRPAQFTEDALQQIEAAINGEAYTLALSLISVSSSVADSIWDYDETISVQGSPFIVKLKVLDEDEQLDDQEPIVVFTGEIDNLDVVDESSDTGITSRVNLEITNRFTLRTLTNGAVLSDVDQRARAKLLNPSADDDRFCERVPMMRDKTVKWPNW</sequence>
<dbReference type="OrthoDB" id="8362840at2"/>
<evidence type="ECO:0000313" key="1">
    <source>
        <dbReference type="EMBL" id="SMF65975.1"/>
    </source>
</evidence>
<dbReference type="Proteomes" id="UP000192903">
    <property type="component" value="Unassembled WGS sequence"/>
</dbReference>
<organism evidence="1 2">
    <name type="scientific">Xaviernesmea oryzae</name>
    <dbReference type="NCBI Taxonomy" id="464029"/>
    <lineage>
        <taxon>Bacteria</taxon>
        <taxon>Pseudomonadati</taxon>
        <taxon>Pseudomonadota</taxon>
        <taxon>Alphaproteobacteria</taxon>
        <taxon>Hyphomicrobiales</taxon>
        <taxon>Rhizobiaceae</taxon>
        <taxon>Rhizobium/Agrobacterium group</taxon>
        <taxon>Xaviernesmea</taxon>
    </lineage>
</organism>
<proteinExistence type="predicted"/>
<gene>
    <name evidence="1" type="ORF">SAMN02982989_3424</name>
</gene>
<dbReference type="EMBL" id="FXAF01000011">
    <property type="protein sequence ID" value="SMF65975.1"/>
    <property type="molecule type" value="Genomic_DNA"/>
</dbReference>
<dbReference type="AlphaFoldDB" id="A0A1X7G930"/>
<evidence type="ECO:0000313" key="2">
    <source>
        <dbReference type="Proteomes" id="UP000192903"/>
    </source>
</evidence>
<reference evidence="2" key="1">
    <citation type="submission" date="2017-04" db="EMBL/GenBank/DDBJ databases">
        <authorList>
            <person name="Varghese N."/>
            <person name="Submissions S."/>
        </authorList>
    </citation>
    <scope>NUCLEOTIDE SEQUENCE [LARGE SCALE GENOMIC DNA]</scope>
    <source>
        <strain evidence="2">B4P</strain>
    </source>
</reference>